<dbReference type="AlphaFoldDB" id="A0A0C2CS93"/>
<protein>
    <submittedName>
        <fullName evidence="2">Uncharacterized protein</fullName>
    </submittedName>
</protein>
<evidence type="ECO:0000256" key="1">
    <source>
        <dbReference type="SAM" id="MobiDB-lite"/>
    </source>
</evidence>
<evidence type="ECO:0000313" key="2">
    <source>
        <dbReference type="EMBL" id="KIH52667.1"/>
    </source>
</evidence>
<evidence type="ECO:0000313" key="3">
    <source>
        <dbReference type="Proteomes" id="UP000054047"/>
    </source>
</evidence>
<feature type="compositionally biased region" description="Polar residues" evidence="1">
    <location>
        <begin position="37"/>
        <end position="60"/>
    </location>
</feature>
<feature type="compositionally biased region" description="Low complexity" evidence="1">
    <location>
        <begin position="22"/>
        <end position="31"/>
    </location>
</feature>
<reference evidence="2 3" key="1">
    <citation type="submission" date="2013-12" db="EMBL/GenBank/DDBJ databases">
        <title>Draft genome of the parsitic nematode Ancylostoma duodenale.</title>
        <authorList>
            <person name="Mitreva M."/>
        </authorList>
    </citation>
    <scope>NUCLEOTIDE SEQUENCE [LARGE SCALE GENOMIC DNA]</scope>
    <source>
        <strain evidence="2 3">Zhejiang</strain>
    </source>
</reference>
<feature type="compositionally biased region" description="Basic residues" evidence="1">
    <location>
        <begin position="1"/>
        <end position="13"/>
    </location>
</feature>
<proteinExistence type="predicted"/>
<sequence length="225" mass="24801">MMTTGKKTKKGKSSRCPPNGHPPNNHSPRGNYPAQGGQPSQGNYPYQGNSPVPASYPPGSNSYLSGDDYFDFDMKKCVRSLDYLTSKEKIDNAKRGRGQILDELHVNVIQKRGWDRRIGKIVDCELLKKPIWLCVGMGATIDRAASADTMADGRASDDLKQIRSKASIATLKTICSFEKDEYATRCAAWKDAGYCETNQATRGPAYSIGKKYETSADGTRVVFEE</sequence>
<keyword evidence="3" id="KW-1185">Reference proteome</keyword>
<organism evidence="2 3">
    <name type="scientific">Ancylostoma duodenale</name>
    <dbReference type="NCBI Taxonomy" id="51022"/>
    <lineage>
        <taxon>Eukaryota</taxon>
        <taxon>Metazoa</taxon>
        <taxon>Ecdysozoa</taxon>
        <taxon>Nematoda</taxon>
        <taxon>Chromadorea</taxon>
        <taxon>Rhabditida</taxon>
        <taxon>Rhabditina</taxon>
        <taxon>Rhabditomorpha</taxon>
        <taxon>Strongyloidea</taxon>
        <taxon>Ancylostomatidae</taxon>
        <taxon>Ancylostomatinae</taxon>
        <taxon>Ancylostoma</taxon>
    </lineage>
</organism>
<dbReference type="Proteomes" id="UP000054047">
    <property type="component" value="Unassembled WGS sequence"/>
</dbReference>
<gene>
    <name evidence="2" type="ORF">ANCDUO_17229</name>
</gene>
<name>A0A0C2CS93_9BILA</name>
<dbReference type="EMBL" id="KN743058">
    <property type="protein sequence ID" value="KIH52667.1"/>
    <property type="molecule type" value="Genomic_DNA"/>
</dbReference>
<feature type="region of interest" description="Disordered" evidence="1">
    <location>
        <begin position="1"/>
        <end position="60"/>
    </location>
</feature>
<accession>A0A0C2CS93</accession>
<dbReference type="OrthoDB" id="5876364at2759"/>